<sequence length="55" mass="6695">MEGNDLQKDYEHFSVQIDPNSILDPGSARRYIEKYLQRKAKWRLYWGTLPPLWRN</sequence>
<organism evidence="1">
    <name type="scientific">Serratia marcescens</name>
    <dbReference type="NCBI Taxonomy" id="615"/>
    <lineage>
        <taxon>Bacteria</taxon>
        <taxon>Pseudomonadati</taxon>
        <taxon>Pseudomonadota</taxon>
        <taxon>Gammaproteobacteria</taxon>
        <taxon>Enterobacterales</taxon>
        <taxon>Yersiniaceae</taxon>
        <taxon>Serratia</taxon>
    </lineage>
</organism>
<dbReference type="AlphaFoldDB" id="A0A939NLT0"/>
<gene>
    <name evidence="1" type="ORF">J4732_21285</name>
</gene>
<comment type="caution">
    <text evidence="1">The sequence shown here is derived from an EMBL/GenBank/DDBJ whole genome shotgun (WGS) entry which is preliminary data.</text>
</comment>
<evidence type="ECO:0000313" key="1">
    <source>
        <dbReference type="EMBL" id="MBO2007343.1"/>
    </source>
</evidence>
<protein>
    <submittedName>
        <fullName evidence="1">Uncharacterized protein</fullName>
    </submittedName>
</protein>
<reference evidence="1" key="1">
    <citation type="submission" date="2021-03" db="EMBL/GenBank/DDBJ databases">
        <title>Molecular epidemiology and mechanisms of colistin and carbapenem resistance in Enterobacteriaceae from clinical isolates, the environment and porcine samples in Pretoria, South Africa.</title>
        <authorList>
            <person name="Bogoshi D."/>
            <person name="Mbelle N.M."/>
            <person name="Naidoo V."/>
            <person name="Osei Sekyere J."/>
        </authorList>
    </citation>
    <scope>NUCLEOTIDE SEQUENCE</scope>
    <source>
        <strain evidence="1">C080</strain>
    </source>
</reference>
<name>A0A939NLT0_SERMA</name>
<accession>A0A939NLT0</accession>
<dbReference type="EMBL" id="JAGETR010000227">
    <property type="protein sequence ID" value="MBO2007343.1"/>
    <property type="molecule type" value="Genomic_DNA"/>
</dbReference>
<proteinExistence type="predicted"/>